<dbReference type="Gene3D" id="3.90.79.10">
    <property type="entry name" value="Nucleoside Triphosphate Pyrophosphohydrolase"/>
    <property type="match status" value="1"/>
</dbReference>
<evidence type="ECO:0000313" key="3">
    <source>
        <dbReference type="EMBL" id="EQD33336.1"/>
    </source>
</evidence>
<dbReference type="SUPFAM" id="SSF55811">
    <property type="entry name" value="Nudix"/>
    <property type="match status" value="1"/>
</dbReference>
<feature type="region of interest" description="Disordered" evidence="1">
    <location>
        <begin position="140"/>
        <end position="161"/>
    </location>
</feature>
<comment type="caution">
    <text evidence="3">The sequence shown here is derived from an EMBL/GenBank/DDBJ whole genome shotgun (WGS) entry which is preliminary data.</text>
</comment>
<dbReference type="PANTHER" id="PTHR43736">
    <property type="entry name" value="ADP-RIBOSE PYROPHOSPHATASE"/>
    <property type="match status" value="1"/>
</dbReference>
<organism evidence="3">
    <name type="scientific">mine drainage metagenome</name>
    <dbReference type="NCBI Taxonomy" id="410659"/>
    <lineage>
        <taxon>unclassified sequences</taxon>
        <taxon>metagenomes</taxon>
        <taxon>ecological metagenomes</taxon>
    </lineage>
</organism>
<evidence type="ECO:0000256" key="1">
    <source>
        <dbReference type="SAM" id="MobiDB-lite"/>
    </source>
</evidence>
<dbReference type="EMBL" id="AUZZ01009553">
    <property type="protein sequence ID" value="EQD33336.1"/>
    <property type="molecule type" value="Genomic_DNA"/>
</dbReference>
<gene>
    <name evidence="3" type="ORF">B2A_13202</name>
</gene>
<reference evidence="3" key="2">
    <citation type="journal article" date="2014" name="ISME J.">
        <title>Microbial stratification in low pH oxic and suboxic macroscopic growths along an acid mine drainage.</title>
        <authorList>
            <person name="Mendez-Garcia C."/>
            <person name="Mesa V."/>
            <person name="Sprenger R.R."/>
            <person name="Richter M."/>
            <person name="Diez M.S."/>
            <person name="Solano J."/>
            <person name="Bargiela R."/>
            <person name="Golyshina O.V."/>
            <person name="Manteca A."/>
            <person name="Ramos J.L."/>
            <person name="Gallego J.R."/>
            <person name="Llorente I."/>
            <person name="Martins Dos Santos V.A."/>
            <person name="Jensen O.N."/>
            <person name="Pelaez A.I."/>
            <person name="Sanchez J."/>
            <person name="Ferrer M."/>
        </authorList>
    </citation>
    <scope>NUCLEOTIDE SEQUENCE</scope>
</reference>
<keyword evidence="3" id="KW-0808">Transferase</keyword>
<sequence length="161" mass="18359">MAAPPARIVRECVEGYLYCPDPLRVLLFRRPPERGRIWVPISGKVDPGDASLEAAMRRELAEETGLREPRRIDPLEWHVPFDGPSGELWRLHAYAVEVPEGWSPTLSAEHEAFEWTTAAEARRRLHYPDNRAAVGRLVRWLGGPSPGAPSRSPPRRPFRRR</sequence>
<dbReference type="PANTHER" id="PTHR43736:SF1">
    <property type="entry name" value="DIHYDRONEOPTERIN TRIPHOSPHATE DIPHOSPHATASE"/>
    <property type="match status" value="1"/>
</dbReference>
<dbReference type="Pfam" id="PF00293">
    <property type="entry name" value="NUDIX"/>
    <property type="match status" value="1"/>
</dbReference>
<dbReference type="InterPro" id="IPR015797">
    <property type="entry name" value="NUDIX_hydrolase-like_dom_sf"/>
</dbReference>
<evidence type="ECO:0000259" key="2">
    <source>
        <dbReference type="PROSITE" id="PS51462"/>
    </source>
</evidence>
<proteinExistence type="predicted"/>
<accession>T0YDE9</accession>
<reference evidence="3" key="1">
    <citation type="submission" date="2013-08" db="EMBL/GenBank/DDBJ databases">
        <authorList>
            <person name="Mendez C."/>
            <person name="Richter M."/>
            <person name="Ferrer M."/>
            <person name="Sanchez J."/>
        </authorList>
    </citation>
    <scope>NUCLEOTIDE SEQUENCE</scope>
</reference>
<dbReference type="AlphaFoldDB" id="T0YDE9"/>
<feature type="domain" description="Nudix hydrolase" evidence="2">
    <location>
        <begin position="8"/>
        <end position="138"/>
    </location>
</feature>
<dbReference type="GO" id="GO:0016740">
    <property type="term" value="F:transferase activity"/>
    <property type="evidence" value="ECO:0007669"/>
    <property type="project" value="UniProtKB-KW"/>
</dbReference>
<dbReference type="PROSITE" id="PS51462">
    <property type="entry name" value="NUDIX"/>
    <property type="match status" value="1"/>
</dbReference>
<name>T0YDE9_9ZZZZ</name>
<dbReference type="InterPro" id="IPR000086">
    <property type="entry name" value="NUDIX_hydrolase_dom"/>
</dbReference>
<protein>
    <submittedName>
        <fullName evidence="3">Lipoyltransferase</fullName>
    </submittedName>
</protein>